<dbReference type="EMBL" id="VWNA01000002">
    <property type="protein sequence ID" value="MQT14807.1"/>
    <property type="molecule type" value="Genomic_DNA"/>
</dbReference>
<dbReference type="GO" id="GO:0070979">
    <property type="term" value="P:protein K11-linked ubiquitination"/>
    <property type="evidence" value="ECO:0007669"/>
    <property type="project" value="TreeGrafter"/>
</dbReference>
<protein>
    <recommendedName>
        <fullName evidence="7">WD40 repeat domain-containing protein</fullName>
    </recommendedName>
</protein>
<evidence type="ECO:0000313" key="5">
    <source>
        <dbReference type="EMBL" id="MQT14807.1"/>
    </source>
</evidence>
<comment type="caution">
    <text evidence="5">The sequence shown here is derived from an EMBL/GenBank/DDBJ whole genome shotgun (WGS) entry which is preliminary data.</text>
</comment>
<evidence type="ECO:0000256" key="3">
    <source>
        <dbReference type="ARBA" id="ARBA00022786"/>
    </source>
</evidence>
<dbReference type="GO" id="GO:0051301">
    <property type="term" value="P:cell division"/>
    <property type="evidence" value="ECO:0007669"/>
    <property type="project" value="UniProtKB-KW"/>
</dbReference>
<keyword evidence="4" id="KW-0131">Cell cycle</keyword>
<keyword evidence="1" id="KW-0132">Cell division</keyword>
<evidence type="ECO:0000256" key="4">
    <source>
        <dbReference type="ARBA" id="ARBA00023306"/>
    </source>
</evidence>
<dbReference type="PANTHER" id="PTHR13260:SF0">
    <property type="entry name" value="ANAPHASE-PROMOTING COMPLEX SUBUNIT 4"/>
    <property type="match status" value="1"/>
</dbReference>
<dbReference type="AlphaFoldDB" id="A0A6A7Y8X6"/>
<proteinExistence type="predicted"/>
<sequence length="370" mass="37427">MNHVPTTSHYDLLARTWRCPAPVTALAFAGDGSAVAFALADGTVAITATADEEAPDRRIRVSADIGRATIRPRRDPLPPLTLVPGDGSAPLIAPGAGAEFLLGTAAGAVLTLSATGIAGETALAFDRPVTALDRNGATGTVAASDGETLLFSDDPRDPGAIRGAAGSAIGCLALSPDGGLVAIAEDRALTVSDLAGAAPFVVTLPARPTAIAWRGDGRWIAAPMIEGGFALIDLAGRTSSVVGGFPAPVQTVAFSGPAKALVASGAFRVAGWSMETPPVGDARQGALETGRRGFVAVDRVAAHPKRKLVAAAYENGQILVAQIGKPDELIVRPAGASVTAMEWSADGRELAFGASDGTAALIGFPPQMFK</sequence>
<dbReference type="InterPro" id="IPR024789">
    <property type="entry name" value="APC4"/>
</dbReference>
<evidence type="ECO:0000313" key="6">
    <source>
        <dbReference type="Proteomes" id="UP000332515"/>
    </source>
</evidence>
<name>A0A6A7Y8X6_9HYPH</name>
<keyword evidence="2" id="KW-0498">Mitosis</keyword>
<dbReference type="Gene3D" id="2.130.10.10">
    <property type="entry name" value="YVTN repeat-like/Quinoprotein amine dehydrogenase"/>
    <property type="match status" value="2"/>
</dbReference>
<keyword evidence="6" id="KW-1185">Reference proteome</keyword>
<reference evidence="5 6" key="1">
    <citation type="submission" date="2019-09" db="EMBL/GenBank/DDBJ databases">
        <title>Segnochrobactrum spirostomi gen. nov., sp. nov., isolated from the ciliate Spirostomum cf. yagiui and description of a novel family, Segnochrobactraceae fam. nov. within the order Rhizobiales of the class Alphaproteobacteria.</title>
        <authorList>
            <person name="Akter S."/>
            <person name="Shazib S.U.A."/>
            <person name="Shin M.K."/>
        </authorList>
    </citation>
    <scope>NUCLEOTIDE SEQUENCE [LARGE SCALE GENOMIC DNA]</scope>
    <source>
        <strain evidence="5 6">Sp-1</strain>
    </source>
</reference>
<dbReference type="Proteomes" id="UP000332515">
    <property type="component" value="Unassembled WGS sequence"/>
</dbReference>
<evidence type="ECO:0008006" key="7">
    <source>
        <dbReference type="Google" id="ProtNLM"/>
    </source>
</evidence>
<gene>
    <name evidence="5" type="ORF">F0357_19530</name>
</gene>
<evidence type="ECO:0000256" key="1">
    <source>
        <dbReference type="ARBA" id="ARBA00022618"/>
    </source>
</evidence>
<dbReference type="SUPFAM" id="SSF82171">
    <property type="entry name" value="DPP6 N-terminal domain-like"/>
    <property type="match status" value="1"/>
</dbReference>
<evidence type="ECO:0000256" key="2">
    <source>
        <dbReference type="ARBA" id="ARBA00022776"/>
    </source>
</evidence>
<dbReference type="PANTHER" id="PTHR13260">
    <property type="entry name" value="ANAPHASE PROMOTING COMPLEX SUBUNIT 4 APC4"/>
    <property type="match status" value="1"/>
</dbReference>
<dbReference type="RefSeq" id="WP_153488155.1">
    <property type="nucleotide sequence ID" value="NZ_VWNA01000002.1"/>
</dbReference>
<accession>A0A6A7Y8X6</accession>
<organism evidence="5 6">
    <name type="scientific">Segnochrobactrum spirostomi</name>
    <dbReference type="NCBI Taxonomy" id="2608987"/>
    <lineage>
        <taxon>Bacteria</taxon>
        <taxon>Pseudomonadati</taxon>
        <taxon>Pseudomonadota</taxon>
        <taxon>Alphaproteobacteria</taxon>
        <taxon>Hyphomicrobiales</taxon>
        <taxon>Segnochrobactraceae</taxon>
        <taxon>Segnochrobactrum</taxon>
    </lineage>
</organism>
<dbReference type="InterPro" id="IPR015943">
    <property type="entry name" value="WD40/YVTN_repeat-like_dom_sf"/>
</dbReference>
<dbReference type="GO" id="GO:0031145">
    <property type="term" value="P:anaphase-promoting complex-dependent catabolic process"/>
    <property type="evidence" value="ECO:0007669"/>
    <property type="project" value="InterPro"/>
</dbReference>
<keyword evidence="3" id="KW-0833">Ubl conjugation pathway</keyword>